<dbReference type="Proteomes" id="UP000095658">
    <property type="component" value="Unassembled WGS sequence"/>
</dbReference>
<protein>
    <recommendedName>
        <fullName evidence="3">HEPN domain-containing protein</fullName>
    </recommendedName>
</protein>
<dbReference type="OrthoDB" id="7063737at2"/>
<dbReference type="AlphaFoldDB" id="A0A1E7DQJ7"/>
<proteinExistence type="predicted"/>
<dbReference type="STRING" id="1714016.BA724_05040"/>
<evidence type="ECO:0000313" key="1">
    <source>
        <dbReference type="EMBL" id="OES45370.1"/>
    </source>
</evidence>
<evidence type="ECO:0008006" key="3">
    <source>
        <dbReference type="Google" id="ProtNLM"/>
    </source>
</evidence>
<name>A0A1E7DQJ7_9BACI</name>
<dbReference type="EMBL" id="MAMP01000020">
    <property type="protein sequence ID" value="OES45370.1"/>
    <property type="molecule type" value="Genomic_DNA"/>
</dbReference>
<evidence type="ECO:0000313" key="2">
    <source>
        <dbReference type="Proteomes" id="UP000095658"/>
    </source>
</evidence>
<comment type="caution">
    <text evidence="1">The sequence shown here is derived from an EMBL/GenBank/DDBJ whole genome shotgun (WGS) entry which is preliminary data.</text>
</comment>
<reference evidence="1 2" key="1">
    <citation type="submission" date="2016-06" db="EMBL/GenBank/DDBJ databases">
        <title>Domibacillus iocasae genome sequencing.</title>
        <authorList>
            <person name="Verma A."/>
            <person name="Pal Y."/>
            <person name="Ojha A.K."/>
            <person name="Krishnamurthi S."/>
        </authorList>
    </citation>
    <scope>NUCLEOTIDE SEQUENCE [LARGE SCALE GENOMIC DNA]</scope>
    <source>
        <strain evidence="1 2">DSM 29979</strain>
    </source>
</reference>
<dbReference type="RefSeq" id="WP_069938251.1">
    <property type="nucleotide sequence ID" value="NZ_MAMP01000020.1"/>
</dbReference>
<sequence>MIGTSSWMRGGNNISWPRKEVDFKFIGEGNIQVEITNSDKIEEEFFSYSNKFISSANLLAEHALSSNEIRKKDMWIFGIVYLYRQSIELLLKSIVFQYVTDKAKQKEFIEKARHDLRQAYHEVEKHIEEKEFAPNKDENEWLSKYLEDISYLDEHSDMFRYPFTTNMKAFFTKQIHINLKALVTNMNTAYQILLDIFRKIKRNIKIEYKPLFLLSDGVYEEQSVIWKGNNFYPYIEGYMDCANYLYNLIEDKKRYHLFLPMCYLYRNGIELALKRILVEDCQLDLKTAIKKLKGKHSIVRLWNAIKDHIKSRSSASDDQEVLVNVGIYIEQLHNIDSSSSRFRYPVDKNLNMHFAKKMKLDISNVSLCFNELFTFLDAVDGMLSHQNEILAEMAWEAQQSQDFDYDRY</sequence>
<gene>
    <name evidence="1" type="ORF">BA724_05040</name>
</gene>
<organism evidence="1 2">
    <name type="scientific">Domibacillus iocasae</name>
    <dbReference type="NCBI Taxonomy" id="1714016"/>
    <lineage>
        <taxon>Bacteria</taxon>
        <taxon>Bacillati</taxon>
        <taxon>Bacillota</taxon>
        <taxon>Bacilli</taxon>
        <taxon>Bacillales</taxon>
        <taxon>Bacillaceae</taxon>
        <taxon>Domibacillus</taxon>
    </lineage>
</organism>
<accession>A0A1E7DQJ7</accession>
<keyword evidence="2" id="KW-1185">Reference proteome</keyword>